<dbReference type="Proteomes" id="UP000665561">
    <property type="component" value="Unassembled WGS sequence"/>
</dbReference>
<dbReference type="InterPro" id="IPR010610">
    <property type="entry name" value="EryCIII-like_C"/>
</dbReference>
<evidence type="ECO:0000313" key="2">
    <source>
        <dbReference type="EMBL" id="NBD25517.1"/>
    </source>
</evidence>
<dbReference type="PANTHER" id="PTHR48050">
    <property type="entry name" value="STEROL 3-BETA-GLUCOSYLTRANSFERASE"/>
    <property type="match status" value="1"/>
</dbReference>
<keyword evidence="3" id="KW-1185">Reference proteome</keyword>
<dbReference type="Pfam" id="PF06722">
    <property type="entry name" value="EryCIII-like_C"/>
    <property type="match status" value="1"/>
</dbReference>
<accession>A0ABW9XS82</accession>
<dbReference type="PANTHER" id="PTHR48050:SF13">
    <property type="entry name" value="STEROL 3-BETA-GLUCOSYLTRANSFERASE UGT80A2"/>
    <property type="match status" value="1"/>
</dbReference>
<dbReference type="InterPro" id="IPR050426">
    <property type="entry name" value="Glycosyltransferase_28"/>
</dbReference>
<dbReference type="Gene3D" id="3.40.50.2000">
    <property type="entry name" value="Glycogen Phosphorylase B"/>
    <property type="match status" value="2"/>
</dbReference>
<comment type="caution">
    <text evidence="2">The sequence shown here is derived from an EMBL/GenBank/DDBJ whole genome shotgun (WGS) entry which is preliminary data.</text>
</comment>
<feature type="domain" description="Erythromycin biosynthesis protein CIII-like C-terminal" evidence="1">
    <location>
        <begin position="285"/>
        <end position="424"/>
    </location>
</feature>
<dbReference type="CDD" id="cd03784">
    <property type="entry name" value="GT1_Gtf-like"/>
    <property type="match status" value="1"/>
</dbReference>
<reference evidence="2 3" key="1">
    <citation type="submission" date="2020-01" db="EMBL/GenBank/DDBJ databases">
        <title>Paenibacillus soybeanensis sp. nov. isolated from the nodules of soybean (Glycine max(L.) Merr).</title>
        <authorList>
            <person name="Wang H."/>
        </authorList>
    </citation>
    <scope>NUCLEOTIDE SEQUENCE [LARGE SCALE GENOMIC DNA]</scope>
    <source>
        <strain evidence="2 3">T1</strain>
    </source>
</reference>
<sequence length="431" mass="47809">MAQILFSTTPLHGHINASLLLAKTLVEKGHEVVWYTGKRFKETIEAIGARHIAMSFDYDDRKLEEEFPDRRNHAGIEQMKHDMREIFLKPTPTYVREIRSILETFPAEAIVVDPSCWFMLPMIESGELKSRKVVVTGFTALTVSSVDTPPFGPALPVTPGVDERERNIAMNHQFENVIFADVLQYFNQLLSDNGLPQVHVYILDAMTKLCDLYLEYTVPAFEYPRSDLPSTVRFVGPMLDKNAKTPENLPDWWSELNGERPVVHVTQGTLDTGNFNRLVVPTIRALAEEDVLVVVSTGGRPVSAIGADLPANVRVAEYLAYNAFLPLVDIMITNGGYGGVQQALANGVPLIAAGDSEDKPEVNQRIAWSGAGLNLLTGAPSPEQLRDAVRTVLADGKYRIRAKQLQEVFAKYDGPRDAARLLEQLIDNGGL</sequence>
<dbReference type="EMBL" id="JAAAMV010000012">
    <property type="protein sequence ID" value="NBD25517.1"/>
    <property type="molecule type" value="Genomic_DNA"/>
</dbReference>
<dbReference type="SUPFAM" id="SSF53756">
    <property type="entry name" value="UDP-Glycosyltransferase/glycogen phosphorylase"/>
    <property type="match status" value="1"/>
</dbReference>
<organism evidence="2 3">
    <name type="scientific">Paenibacillus glycinis</name>
    <dbReference type="NCBI Taxonomy" id="2697035"/>
    <lineage>
        <taxon>Bacteria</taxon>
        <taxon>Bacillati</taxon>
        <taxon>Bacillota</taxon>
        <taxon>Bacilli</taxon>
        <taxon>Bacillales</taxon>
        <taxon>Paenibacillaceae</taxon>
        <taxon>Paenibacillus</taxon>
    </lineage>
</organism>
<protein>
    <submittedName>
        <fullName evidence="2">Glycosyltransferase</fullName>
    </submittedName>
</protein>
<name>A0ABW9XS82_9BACL</name>
<dbReference type="RefSeq" id="WP_161744317.1">
    <property type="nucleotide sequence ID" value="NZ_JAAAMV010000012.1"/>
</dbReference>
<gene>
    <name evidence="2" type="ORF">GT019_16675</name>
</gene>
<proteinExistence type="predicted"/>
<evidence type="ECO:0000259" key="1">
    <source>
        <dbReference type="Pfam" id="PF06722"/>
    </source>
</evidence>
<dbReference type="InterPro" id="IPR002213">
    <property type="entry name" value="UDP_glucos_trans"/>
</dbReference>
<evidence type="ECO:0000313" key="3">
    <source>
        <dbReference type="Proteomes" id="UP000665561"/>
    </source>
</evidence>